<evidence type="ECO:0000256" key="1">
    <source>
        <dbReference type="SAM" id="MobiDB-lite"/>
    </source>
</evidence>
<dbReference type="Proteomes" id="UP000075840">
    <property type="component" value="Unassembled WGS sequence"/>
</dbReference>
<evidence type="ECO:0000313" key="2">
    <source>
        <dbReference type="EnsemblMetazoa" id="AARA002469-PA"/>
    </source>
</evidence>
<dbReference type="AlphaFoldDB" id="A0A182HMI3"/>
<keyword evidence="3" id="KW-1185">Reference proteome</keyword>
<feature type="region of interest" description="Disordered" evidence="1">
    <location>
        <begin position="67"/>
        <end position="92"/>
    </location>
</feature>
<protein>
    <submittedName>
        <fullName evidence="2">Uncharacterized protein</fullName>
    </submittedName>
</protein>
<sequence>MVTLRRGKAAVLANHSDSVSDSFPFLHRCRSLPPFPRGFRFVFVSCGVTLPEPSVRPEIPTIRAATRAVNGGKKGSEKYQNQQQQQQQHRQH</sequence>
<reference evidence="2" key="1">
    <citation type="submission" date="2022-08" db="UniProtKB">
        <authorList>
            <consortium name="EnsemblMetazoa"/>
        </authorList>
    </citation>
    <scope>IDENTIFICATION</scope>
    <source>
        <strain evidence="2">Dongola</strain>
    </source>
</reference>
<evidence type="ECO:0000313" key="3">
    <source>
        <dbReference type="Proteomes" id="UP000075840"/>
    </source>
</evidence>
<organism evidence="2 3">
    <name type="scientific">Anopheles arabiensis</name>
    <name type="common">Mosquito</name>
    <dbReference type="NCBI Taxonomy" id="7173"/>
    <lineage>
        <taxon>Eukaryota</taxon>
        <taxon>Metazoa</taxon>
        <taxon>Ecdysozoa</taxon>
        <taxon>Arthropoda</taxon>
        <taxon>Hexapoda</taxon>
        <taxon>Insecta</taxon>
        <taxon>Pterygota</taxon>
        <taxon>Neoptera</taxon>
        <taxon>Endopterygota</taxon>
        <taxon>Diptera</taxon>
        <taxon>Nematocera</taxon>
        <taxon>Culicoidea</taxon>
        <taxon>Culicidae</taxon>
        <taxon>Anophelinae</taxon>
        <taxon>Anopheles</taxon>
    </lineage>
</organism>
<proteinExistence type="predicted"/>
<dbReference type="EnsemblMetazoa" id="AARA002469-RA">
    <property type="protein sequence ID" value="AARA002469-PA"/>
    <property type="gene ID" value="AARA002469"/>
</dbReference>
<feature type="compositionally biased region" description="Low complexity" evidence="1">
    <location>
        <begin position="80"/>
        <end position="92"/>
    </location>
</feature>
<accession>A0A182HMI3</accession>
<dbReference type="EMBL" id="APCN01004443">
    <property type="status" value="NOT_ANNOTATED_CDS"/>
    <property type="molecule type" value="Genomic_DNA"/>
</dbReference>
<dbReference type="VEuPathDB" id="VectorBase:AARA002469"/>
<name>A0A182HMI3_ANOAR</name>